<accession>A0A2D4H3R9</accession>
<feature type="compositionally biased region" description="Basic and acidic residues" evidence="1">
    <location>
        <begin position="44"/>
        <end position="59"/>
    </location>
</feature>
<dbReference type="GO" id="GO:0035091">
    <property type="term" value="F:phosphatidylinositol binding"/>
    <property type="evidence" value="ECO:0007669"/>
    <property type="project" value="TreeGrafter"/>
</dbReference>
<dbReference type="GO" id="GO:0016324">
    <property type="term" value="C:apical plasma membrane"/>
    <property type="evidence" value="ECO:0007669"/>
    <property type="project" value="TreeGrafter"/>
</dbReference>
<feature type="region of interest" description="Disordered" evidence="1">
    <location>
        <begin position="1"/>
        <end position="117"/>
    </location>
</feature>
<dbReference type="AlphaFoldDB" id="A0A2D4H3R9"/>
<dbReference type="GO" id="GO:0045197">
    <property type="term" value="P:establishment or maintenance of epithelial cell apical/basal polarity"/>
    <property type="evidence" value="ECO:0007669"/>
    <property type="project" value="TreeGrafter"/>
</dbReference>
<dbReference type="GO" id="GO:0005938">
    <property type="term" value="C:cell cortex"/>
    <property type="evidence" value="ECO:0007669"/>
    <property type="project" value="TreeGrafter"/>
</dbReference>
<dbReference type="GO" id="GO:0043296">
    <property type="term" value="C:apical junction complex"/>
    <property type="evidence" value="ECO:0007669"/>
    <property type="project" value="TreeGrafter"/>
</dbReference>
<dbReference type="PANTHER" id="PTHR16484:SF4">
    <property type="entry name" value="PARTITIONING DEFECTIVE 3 HOMOLOG B"/>
    <property type="match status" value="1"/>
</dbReference>
<feature type="compositionally biased region" description="Basic and acidic residues" evidence="1">
    <location>
        <begin position="75"/>
        <end position="117"/>
    </location>
</feature>
<reference evidence="2" key="2">
    <citation type="submission" date="2017-11" db="EMBL/GenBank/DDBJ databases">
        <title>Coralsnake Venomics: Analyses of Venom Gland Transcriptomes and Proteomes of Six Brazilian Taxa.</title>
        <authorList>
            <person name="Aird S.D."/>
            <person name="Jorge da Silva N."/>
            <person name="Qiu L."/>
            <person name="Villar-Briones A."/>
            <person name="Aparecida-Saddi V."/>
            <person name="Campos-Telles M.P."/>
            <person name="Grau M."/>
            <person name="Mikheyev A.S."/>
        </authorList>
    </citation>
    <scope>NUCLEOTIDE SEQUENCE</scope>
    <source>
        <tissue evidence="2">Venom_gland</tissue>
    </source>
</reference>
<dbReference type="EMBL" id="IACJ01161323">
    <property type="protein sequence ID" value="LAA66630.1"/>
    <property type="molecule type" value="Transcribed_RNA"/>
</dbReference>
<proteinExistence type="predicted"/>
<dbReference type="GO" id="GO:0000226">
    <property type="term" value="P:microtubule cytoskeleton organization"/>
    <property type="evidence" value="ECO:0007669"/>
    <property type="project" value="TreeGrafter"/>
</dbReference>
<dbReference type="GO" id="GO:0007155">
    <property type="term" value="P:cell adhesion"/>
    <property type="evidence" value="ECO:0007669"/>
    <property type="project" value="TreeGrafter"/>
</dbReference>
<organism evidence="2">
    <name type="scientific">Micrurus corallinus</name>
    <name type="common">Brazilian coral snake</name>
    <dbReference type="NCBI Taxonomy" id="54390"/>
    <lineage>
        <taxon>Eukaryota</taxon>
        <taxon>Metazoa</taxon>
        <taxon>Chordata</taxon>
        <taxon>Craniata</taxon>
        <taxon>Vertebrata</taxon>
        <taxon>Euteleostomi</taxon>
        <taxon>Lepidosauria</taxon>
        <taxon>Squamata</taxon>
        <taxon>Bifurcata</taxon>
        <taxon>Unidentata</taxon>
        <taxon>Episquamata</taxon>
        <taxon>Toxicofera</taxon>
        <taxon>Serpentes</taxon>
        <taxon>Colubroidea</taxon>
        <taxon>Elapidae</taxon>
        <taxon>Elapinae</taxon>
        <taxon>Micrurus</taxon>
    </lineage>
</organism>
<feature type="compositionally biased region" description="Basic residues" evidence="1">
    <location>
        <begin position="32"/>
        <end position="43"/>
    </location>
</feature>
<protein>
    <submittedName>
        <fullName evidence="2">Uncharacterized protein</fullName>
    </submittedName>
</protein>
<evidence type="ECO:0000313" key="2">
    <source>
        <dbReference type="EMBL" id="LAA66630.1"/>
    </source>
</evidence>
<dbReference type="PANTHER" id="PTHR16484">
    <property type="entry name" value="PARTITIONING DEFECTIVE 3 RELATED"/>
    <property type="match status" value="1"/>
</dbReference>
<dbReference type="GO" id="GO:0051660">
    <property type="term" value="P:establishment of centrosome localization"/>
    <property type="evidence" value="ECO:0007669"/>
    <property type="project" value="TreeGrafter"/>
</dbReference>
<dbReference type="GO" id="GO:0008104">
    <property type="term" value="P:intracellular protein localization"/>
    <property type="evidence" value="ECO:0007669"/>
    <property type="project" value="TreeGrafter"/>
</dbReference>
<dbReference type="InterPro" id="IPR052213">
    <property type="entry name" value="PAR3"/>
</dbReference>
<evidence type="ECO:0000256" key="1">
    <source>
        <dbReference type="SAM" id="MobiDB-lite"/>
    </source>
</evidence>
<dbReference type="GO" id="GO:0030010">
    <property type="term" value="P:establishment of cell polarity"/>
    <property type="evidence" value="ECO:0007669"/>
    <property type="project" value="TreeGrafter"/>
</dbReference>
<reference evidence="2" key="1">
    <citation type="submission" date="2017-07" db="EMBL/GenBank/DDBJ databases">
        <authorList>
            <person name="Mikheyev A."/>
            <person name="Grau M."/>
        </authorList>
    </citation>
    <scope>NUCLEOTIDE SEQUENCE</scope>
    <source>
        <tissue evidence="2">Venom_gland</tissue>
    </source>
</reference>
<feature type="compositionally biased region" description="Basic and acidic residues" evidence="1">
    <location>
        <begin position="14"/>
        <end position="31"/>
    </location>
</feature>
<name>A0A2D4H3R9_MICCO</name>
<sequence>MCERLLQSSELEDMEGKTKKPKKTEEKLKTKEKNKKPNLKNKLKINEKDKKEENENPERKTKKKSLGAMLRFVKKKEDKGVKSDQKGNSKQGALKEVDLEKRKEERERIGAKHQELRQKQIRGLAEYSTLPMGAPPDLDDDDTDPNYARVNHFREVYPVINSYHLSSPSVSEAYGGCNNPTAPLDRDHLEGLYARINKPSHQHAPVER</sequence>
<dbReference type="GO" id="GO:0005912">
    <property type="term" value="C:adherens junction"/>
    <property type="evidence" value="ECO:0007669"/>
    <property type="project" value="TreeGrafter"/>
</dbReference>